<dbReference type="PROSITE" id="PS50088">
    <property type="entry name" value="ANK_REPEAT"/>
    <property type="match status" value="2"/>
</dbReference>
<dbReference type="PANTHER" id="PTHR24189:SF50">
    <property type="entry name" value="ANKYRIN REPEAT AND SOCS BOX PROTEIN 2"/>
    <property type="match status" value="1"/>
</dbReference>
<dbReference type="OrthoDB" id="341259at2759"/>
<keyword evidence="5" id="KW-1185">Reference proteome</keyword>
<dbReference type="InterPro" id="IPR036770">
    <property type="entry name" value="Ankyrin_rpt-contain_sf"/>
</dbReference>
<feature type="repeat" description="ANK" evidence="3">
    <location>
        <begin position="177"/>
        <end position="206"/>
    </location>
</feature>
<dbReference type="Proteomes" id="UP000070501">
    <property type="component" value="Unassembled WGS sequence"/>
</dbReference>
<evidence type="ECO:0000256" key="1">
    <source>
        <dbReference type="ARBA" id="ARBA00022737"/>
    </source>
</evidence>
<evidence type="ECO:0000313" key="5">
    <source>
        <dbReference type="Proteomes" id="UP000070501"/>
    </source>
</evidence>
<feature type="repeat" description="ANK" evidence="3">
    <location>
        <begin position="586"/>
        <end position="618"/>
    </location>
</feature>
<dbReference type="AlphaFoldDB" id="A0A136IYT2"/>
<evidence type="ECO:0000313" key="4">
    <source>
        <dbReference type="EMBL" id="KXJ89959.1"/>
    </source>
</evidence>
<name>A0A136IYT2_9PEZI</name>
<dbReference type="EMBL" id="KQ964253">
    <property type="protein sequence ID" value="KXJ89959.1"/>
    <property type="molecule type" value="Genomic_DNA"/>
</dbReference>
<proteinExistence type="predicted"/>
<reference evidence="5" key="1">
    <citation type="submission" date="2016-02" db="EMBL/GenBank/DDBJ databases">
        <title>Draft genome sequence of Microdochium bolleyi, a fungal endophyte of beachgrass.</title>
        <authorList>
            <consortium name="DOE Joint Genome Institute"/>
            <person name="David A.S."/>
            <person name="May G."/>
            <person name="Haridas S."/>
            <person name="Lim J."/>
            <person name="Wang M."/>
            <person name="Labutti K."/>
            <person name="Lipzen A."/>
            <person name="Barry K."/>
            <person name="Grigoriev I.V."/>
        </authorList>
    </citation>
    <scope>NUCLEOTIDE SEQUENCE [LARGE SCALE GENOMIC DNA]</scope>
    <source>
        <strain evidence="5">J235TASD1</strain>
    </source>
</reference>
<dbReference type="GO" id="GO:0005634">
    <property type="term" value="C:nucleus"/>
    <property type="evidence" value="ECO:0007669"/>
    <property type="project" value="TreeGrafter"/>
</dbReference>
<dbReference type="Pfam" id="PF12796">
    <property type="entry name" value="Ank_2"/>
    <property type="match status" value="1"/>
</dbReference>
<protein>
    <submittedName>
        <fullName evidence="4">Ankyrin repeat-containing domain protein</fullName>
    </submittedName>
</protein>
<dbReference type="InterPro" id="IPR050745">
    <property type="entry name" value="Multifunctional_regulatory"/>
</dbReference>
<accession>A0A136IYT2</accession>
<keyword evidence="1" id="KW-0677">Repeat</keyword>
<dbReference type="STRING" id="196109.A0A136IYT2"/>
<dbReference type="InParanoid" id="A0A136IYT2"/>
<keyword evidence="2 3" id="KW-0040">ANK repeat</keyword>
<dbReference type="SUPFAM" id="SSF48403">
    <property type="entry name" value="Ankyrin repeat"/>
    <property type="match status" value="2"/>
</dbReference>
<sequence length="872" mass="96378">MPGFAQLPPEIVRIIALCFGRFCDIASLAASGRRFFAVVDHVLYLRVAKSPQKQALFWAAVHGRLDTLRKVLAAGADPNYMWNFENNMAPPGALGPLNNLTMPARAMGGPRFRVRPSRISPFTFLEADDHASRGLPRAPVMYDVDDPTMLTTDDDERRRRFGQCTCWFPEPGQCECSALHMAVRHGHDEIVTALLDAGAEIDAPSRGFSAALGDTALLDELLQKHSDKLAVDCLDDKRQPPITYAYAYSRWEAVEWLLDHGAKLDSEEDSDMGSQLCTSTLLEDALVTARFRDARRLLNFGARIAECDKLQMARYCCRSYSVDRFETSMFTAHYQDQDNVQLRIELLLELLPVDRSWDVDPNSDALSPLAIAVIAGKIELVKFLLERFPGLDHPMHRSIRPILHDACVCRVTAPTMEMMSLLVDRGAMSFCDDASRPGVLAVVAAHDSDRVPGKLALVNLLLAAGAAATPEQKYAAAGAAVSAYDGELLGTLLEKWQGQIFTMEQARHLLEMLICRPRPRLRSNPKFTERFTRCLALLLDFAEHTCGPAIKKSGILSDLIKHRGIELATVELFLARYGGIEHADMEGMTALHYAVTRSRTDIATLLLQKGADPQKNNVRGDSPFGLVIRASHDPDEAKPPGGLLRAFLNHGVRFGIAECFLLEQADGCKQPEVLSVILEYHPPASWHAEDLQEAMYDMVRKWRPDLLRVMLAAVAATTDKTLLDAPSRNSLLHVFLESARTKVERTPERTPHRAADINRAWRGTETLVLLLEHGAEISSLDGSGLSGVGKIYALMYPVLQEYPGAPPSPARGLPGEKFGLCLSIALQIRIDLERTEDAGLVQARVKTEAEDLNRAGVTAYLQHVSGLPPRPL</sequence>
<dbReference type="SMART" id="SM00248">
    <property type="entry name" value="ANK"/>
    <property type="match status" value="6"/>
</dbReference>
<organism evidence="4 5">
    <name type="scientific">Microdochium bolleyi</name>
    <dbReference type="NCBI Taxonomy" id="196109"/>
    <lineage>
        <taxon>Eukaryota</taxon>
        <taxon>Fungi</taxon>
        <taxon>Dikarya</taxon>
        <taxon>Ascomycota</taxon>
        <taxon>Pezizomycotina</taxon>
        <taxon>Sordariomycetes</taxon>
        <taxon>Xylariomycetidae</taxon>
        <taxon>Xylariales</taxon>
        <taxon>Microdochiaceae</taxon>
        <taxon>Microdochium</taxon>
    </lineage>
</organism>
<dbReference type="PANTHER" id="PTHR24189">
    <property type="entry name" value="MYOTROPHIN"/>
    <property type="match status" value="1"/>
</dbReference>
<dbReference type="GO" id="GO:0005737">
    <property type="term" value="C:cytoplasm"/>
    <property type="evidence" value="ECO:0007669"/>
    <property type="project" value="TreeGrafter"/>
</dbReference>
<dbReference type="Pfam" id="PF00023">
    <property type="entry name" value="Ank"/>
    <property type="match status" value="1"/>
</dbReference>
<dbReference type="PROSITE" id="PS50297">
    <property type="entry name" value="ANK_REP_REGION"/>
    <property type="match status" value="2"/>
</dbReference>
<dbReference type="InterPro" id="IPR002110">
    <property type="entry name" value="Ankyrin_rpt"/>
</dbReference>
<gene>
    <name evidence="4" type="ORF">Micbo1qcDRAFT_205583</name>
</gene>
<evidence type="ECO:0000256" key="2">
    <source>
        <dbReference type="ARBA" id="ARBA00023043"/>
    </source>
</evidence>
<dbReference type="Gene3D" id="1.25.40.20">
    <property type="entry name" value="Ankyrin repeat-containing domain"/>
    <property type="match status" value="4"/>
</dbReference>
<evidence type="ECO:0000256" key="3">
    <source>
        <dbReference type="PROSITE-ProRule" id="PRU00023"/>
    </source>
</evidence>